<feature type="transmembrane region" description="Helical" evidence="1">
    <location>
        <begin position="37"/>
        <end position="56"/>
    </location>
</feature>
<accession>K9YHS9</accession>
<dbReference type="Proteomes" id="UP000010483">
    <property type="component" value="Chromosome"/>
</dbReference>
<proteinExistence type="predicted"/>
<evidence type="ECO:0000256" key="1">
    <source>
        <dbReference type="SAM" id="Phobius"/>
    </source>
</evidence>
<name>K9YHS9_CYASC</name>
<dbReference type="Pfam" id="PF03334">
    <property type="entry name" value="PhaG_MnhG_YufB"/>
    <property type="match status" value="1"/>
</dbReference>
<feature type="transmembrane region" description="Helical" evidence="1">
    <location>
        <begin position="62"/>
        <end position="84"/>
    </location>
</feature>
<dbReference type="EMBL" id="CP003940">
    <property type="protein sequence ID" value="AFZ46037.1"/>
    <property type="molecule type" value="Genomic_DNA"/>
</dbReference>
<keyword evidence="1" id="KW-0812">Transmembrane</keyword>
<protein>
    <submittedName>
        <fullName evidence="2">Multisubunit sodium/proton antiporter, MrpG subunit</fullName>
    </submittedName>
</protein>
<dbReference type="STRING" id="292563.Cyast_0053"/>
<gene>
    <name evidence="2" type="ordered locus">Cyast_0053</name>
</gene>
<reference evidence="3" key="1">
    <citation type="journal article" date="2013" name="Proc. Natl. Acad. Sci. U.S.A.">
        <title>Improving the coverage of the cyanobacterial phylum using diversity-driven genome sequencing.</title>
        <authorList>
            <person name="Shih P.M."/>
            <person name="Wu D."/>
            <person name="Latifi A."/>
            <person name="Axen S.D."/>
            <person name="Fewer D.P."/>
            <person name="Talla E."/>
            <person name="Calteau A."/>
            <person name="Cai F."/>
            <person name="Tandeau de Marsac N."/>
            <person name="Rippka R."/>
            <person name="Herdman M."/>
            <person name="Sivonen K."/>
            <person name="Coursin T."/>
            <person name="Laurent T."/>
            <person name="Goodwin L."/>
            <person name="Nolan M."/>
            <person name="Davenport K.W."/>
            <person name="Han C.S."/>
            <person name="Rubin E.M."/>
            <person name="Eisen J.A."/>
            <person name="Woyke T."/>
            <person name="Gugger M."/>
            <person name="Kerfeld C.A."/>
        </authorList>
    </citation>
    <scope>NUCLEOTIDE SEQUENCE [LARGE SCALE GENOMIC DNA]</scope>
    <source>
        <strain evidence="3">ATCC 29140 / PCC 7202</strain>
    </source>
</reference>
<keyword evidence="3" id="KW-1185">Reference proteome</keyword>
<dbReference type="AlphaFoldDB" id="K9YHS9"/>
<dbReference type="InterPro" id="IPR005133">
    <property type="entry name" value="PhaG_MnhG_YufB"/>
</dbReference>
<dbReference type="GO" id="GO:0015297">
    <property type="term" value="F:antiporter activity"/>
    <property type="evidence" value="ECO:0007669"/>
    <property type="project" value="InterPro"/>
</dbReference>
<dbReference type="HOGENOM" id="CLU_174640_0_0_3"/>
<sequence length="102" mass="11553">MTEIISYIFITIGIIFWFWGTSSLLASRTVLYKIHNLTVSDSLGSILIIVGLLFKIPRELPLLILAIISIAIWNTMLSYILAYCSSTEENKTKITVERESII</sequence>
<feature type="transmembrane region" description="Helical" evidence="1">
    <location>
        <begin position="6"/>
        <end position="25"/>
    </location>
</feature>
<dbReference type="BioCyc" id="CSTA292563:G1353-52-MONOMER"/>
<keyword evidence="1" id="KW-0472">Membrane</keyword>
<dbReference type="PATRIC" id="fig|292563.3.peg.55"/>
<dbReference type="eggNOG" id="COG1320">
    <property type="taxonomic scope" value="Bacteria"/>
</dbReference>
<dbReference type="GO" id="GO:0098662">
    <property type="term" value="P:inorganic cation transmembrane transport"/>
    <property type="evidence" value="ECO:0007669"/>
    <property type="project" value="InterPro"/>
</dbReference>
<dbReference type="KEGG" id="csn:Cyast_0053"/>
<keyword evidence="1" id="KW-1133">Transmembrane helix</keyword>
<organism evidence="2 3">
    <name type="scientific">Cyanobacterium stanieri (strain ATCC 29140 / PCC 7202)</name>
    <dbReference type="NCBI Taxonomy" id="292563"/>
    <lineage>
        <taxon>Bacteria</taxon>
        <taxon>Bacillati</taxon>
        <taxon>Cyanobacteriota</taxon>
        <taxon>Cyanophyceae</taxon>
        <taxon>Oscillatoriophycideae</taxon>
        <taxon>Chroococcales</taxon>
        <taxon>Geminocystaceae</taxon>
        <taxon>Cyanobacterium</taxon>
    </lineage>
</organism>
<evidence type="ECO:0000313" key="2">
    <source>
        <dbReference type="EMBL" id="AFZ46037.1"/>
    </source>
</evidence>
<evidence type="ECO:0000313" key="3">
    <source>
        <dbReference type="Proteomes" id="UP000010483"/>
    </source>
</evidence>